<dbReference type="InterPro" id="IPR018228">
    <property type="entry name" value="DNase_TatD-rel_CS"/>
</dbReference>
<evidence type="ECO:0000313" key="2">
    <source>
        <dbReference type="EMBL" id="KAH9304794.1"/>
    </source>
</evidence>
<dbReference type="Proteomes" id="UP000824469">
    <property type="component" value="Unassembled WGS sequence"/>
</dbReference>
<evidence type="ECO:0000313" key="3">
    <source>
        <dbReference type="Proteomes" id="UP000824469"/>
    </source>
</evidence>
<reference evidence="2 3" key="1">
    <citation type="journal article" date="2021" name="Nat. Plants">
        <title>The Taxus genome provides insights into paclitaxel biosynthesis.</title>
        <authorList>
            <person name="Xiong X."/>
            <person name="Gou J."/>
            <person name="Liao Q."/>
            <person name="Li Y."/>
            <person name="Zhou Q."/>
            <person name="Bi G."/>
            <person name="Li C."/>
            <person name="Du R."/>
            <person name="Wang X."/>
            <person name="Sun T."/>
            <person name="Guo L."/>
            <person name="Liang H."/>
            <person name="Lu P."/>
            <person name="Wu Y."/>
            <person name="Zhang Z."/>
            <person name="Ro D.K."/>
            <person name="Shang Y."/>
            <person name="Huang S."/>
            <person name="Yan J."/>
        </authorList>
    </citation>
    <scope>NUCLEOTIDE SEQUENCE [LARGE SCALE GENOMIC DNA]</scope>
    <source>
        <strain evidence="2">Ta-2019</strain>
    </source>
</reference>
<dbReference type="PROSITE" id="PS01137">
    <property type="entry name" value="TATD_1"/>
    <property type="match status" value="1"/>
</dbReference>
<sequence>LKLEIADLRMPEPNFLDAHAHLDSLRSELKEEKASKARAFMAARDAYLNLEEARMKMNNAKEDAKNVMESLRQISFALVEANASLKNGK</sequence>
<proteinExistence type="predicted"/>
<gene>
    <name evidence="2" type="ORF">KI387_009198</name>
</gene>
<dbReference type="EMBL" id="JAHRHJ020000008">
    <property type="protein sequence ID" value="KAH9304794.1"/>
    <property type="molecule type" value="Genomic_DNA"/>
</dbReference>
<feature type="non-terminal residue" evidence="2">
    <location>
        <position position="1"/>
    </location>
</feature>
<evidence type="ECO:0000256" key="1">
    <source>
        <dbReference type="SAM" id="Coils"/>
    </source>
</evidence>
<feature type="coiled-coil region" evidence="1">
    <location>
        <begin position="43"/>
        <end position="74"/>
    </location>
</feature>
<keyword evidence="1" id="KW-0175">Coiled coil</keyword>
<comment type="caution">
    <text evidence="2">The sequence shown here is derived from an EMBL/GenBank/DDBJ whole genome shotgun (WGS) entry which is preliminary data.</text>
</comment>
<organism evidence="2 3">
    <name type="scientific">Taxus chinensis</name>
    <name type="common">Chinese yew</name>
    <name type="synonym">Taxus wallichiana var. chinensis</name>
    <dbReference type="NCBI Taxonomy" id="29808"/>
    <lineage>
        <taxon>Eukaryota</taxon>
        <taxon>Viridiplantae</taxon>
        <taxon>Streptophyta</taxon>
        <taxon>Embryophyta</taxon>
        <taxon>Tracheophyta</taxon>
        <taxon>Spermatophyta</taxon>
        <taxon>Pinopsida</taxon>
        <taxon>Pinidae</taxon>
        <taxon>Conifers II</taxon>
        <taxon>Cupressales</taxon>
        <taxon>Taxaceae</taxon>
        <taxon>Taxus</taxon>
    </lineage>
</organism>
<dbReference type="AlphaFoldDB" id="A0AA38FFZ3"/>
<accession>A0AA38FFZ3</accession>
<keyword evidence="3" id="KW-1185">Reference proteome</keyword>
<name>A0AA38FFZ3_TAXCH</name>
<protein>
    <submittedName>
        <fullName evidence="2">Uncharacterized protein</fullName>
    </submittedName>
</protein>
<feature type="non-terminal residue" evidence="2">
    <location>
        <position position="89"/>
    </location>
</feature>